<protein>
    <recommendedName>
        <fullName evidence="10">Cytochrome P450</fullName>
    </recommendedName>
</protein>
<dbReference type="AlphaFoldDB" id="A0A7H8QJL2"/>
<keyword evidence="3 6" id="KW-0560">Oxidoreductase</keyword>
<evidence type="ECO:0008006" key="10">
    <source>
        <dbReference type="Google" id="ProtNLM"/>
    </source>
</evidence>
<gene>
    <name evidence="8" type="ORF">TRUGW13939_00831</name>
</gene>
<dbReference type="GO" id="GO:0005506">
    <property type="term" value="F:iron ion binding"/>
    <property type="evidence" value="ECO:0007669"/>
    <property type="project" value="InterPro"/>
</dbReference>
<evidence type="ECO:0000256" key="3">
    <source>
        <dbReference type="ARBA" id="ARBA00023002"/>
    </source>
</evidence>
<keyword evidence="5 6" id="KW-0349">Heme</keyword>
<dbReference type="PRINTS" id="PR00463">
    <property type="entry name" value="EP450I"/>
</dbReference>
<keyword evidence="7" id="KW-0472">Membrane</keyword>
<evidence type="ECO:0000313" key="8">
    <source>
        <dbReference type="EMBL" id="QKX53751.1"/>
    </source>
</evidence>
<dbReference type="PANTHER" id="PTHR24305:SF156">
    <property type="entry name" value="P450, PUTATIVE (EUROFUNG)-RELATED"/>
    <property type="match status" value="1"/>
</dbReference>
<dbReference type="PROSITE" id="PS00086">
    <property type="entry name" value="CYTOCHROME_P450"/>
    <property type="match status" value="1"/>
</dbReference>
<feature type="binding site" description="axial binding residue" evidence="5">
    <location>
        <position position="456"/>
    </location>
    <ligand>
        <name>heme</name>
        <dbReference type="ChEBI" id="CHEBI:30413"/>
    </ligand>
    <ligandPart>
        <name>Fe</name>
        <dbReference type="ChEBI" id="CHEBI:18248"/>
    </ligandPart>
</feature>
<evidence type="ECO:0000256" key="5">
    <source>
        <dbReference type="PIRSR" id="PIRSR602401-1"/>
    </source>
</evidence>
<accession>A0A7H8QJL2</accession>
<keyword evidence="9" id="KW-1185">Reference proteome</keyword>
<evidence type="ECO:0000256" key="2">
    <source>
        <dbReference type="ARBA" id="ARBA00022723"/>
    </source>
</evidence>
<keyword evidence="7" id="KW-0812">Transmembrane</keyword>
<keyword evidence="4 5" id="KW-0408">Iron</keyword>
<proteinExistence type="inferred from homology"/>
<dbReference type="InterPro" id="IPR036396">
    <property type="entry name" value="Cyt_P450_sf"/>
</dbReference>
<name>A0A7H8QJL2_TALRU</name>
<comment type="similarity">
    <text evidence="6">Belongs to the cytochrome P450 family.</text>
</comment>
<dbReference type="Proteomes" id="UP000509510">
    <property type="component" value="Chromosome I"/>
</dbReference>
<evidence type="ECO:0000256" key="7">
    <source>
        <dbReference type="SAM" id="Phobius"/>
    </source>
</evidence>
<dbReference type="EMBL" id="CP055898">
    <property type="protein sequence ID" value="QKX53751.1"/>
    <property type="molecule type" value="Genomic_DNA"/>
</dbReference>
<dbReference type="GeneID" id="55988344"/>
<dbReference type="RefSeq" id="XP_035339930.1">
    <property type="nucleotide sequence ID" value="XM_035484037.1"/>
</dbReference>
<dbReference type="KEGG" id="trg:TRUGW13939_00831"/>
<evidence type="ECO:0000256" key="1">
    <source>
        <dbReference type="ARBA" id="ARBA00001971"/>
    </source>
</evidence>
<feature type="transmembrane region" description="Helical" evidence="7">
    <location>
        <begin position="16"/>
        <end position="36"/>
    </location>
</feature>
<dbReference type="InterPro" id="IPR001128">
    <property type="entry name" value="Cyt_P450"/>
</dbReference>
<comment type="cofactor">
    <cofactor evidence="1 5">
        <name>heme</name>
        <dbReference type="ChEBI" id="CHEBI:30413"/>
    </cofactor>
</comment>
<evidence type="ECO:0000313" key="9">
    <source>
        <dbReference type="Proteomes" id="UP000509510"/>
    </source>
</evidence>
<dbReference type="GO" id="GO:0020037">
    <property type="term" value="F:heme binding"/>
    <property type="evidence" value="ECO:0007669"/>
    <property type="project" value="InterPro"/>
</dbReference>
<dbReference type="PANTHER" id="PTHR24305">
    <property type="entry name" value="CYTOCHROME P450"/>
    <property type="match status" value="1"/>
</dbReference>
<evidence type="ECO:0000256" key="4">
    <source>
        <dbReference type="ARBA" id="ARBA00023004"/>
    </source>
</evidence>
<dbReference type="GO" id="GO:0016705">
    <property type="term" value="F:oxidoreductase activity, acting on paired donors, with incorporation or reduction of molecular oxygen"/>
    <property type="evidence" value="ECO:0007669"/>
    <property type="project" value="InterPro"/>
</dbReference>
<reference evidence="9" key="1">
    <citation type="submission" date="2020-06" db="EMBL/GenBank/DDBJ databases">
        <title>A chromosome-scale genome assembly of Talaromyces rugulosus W13939.</title>
        <authorList>
            <person name="Wang B."/>
            <person name="Guo L."/>
            <person name="Ye K."/>
            <person name="Wang L."/>
        </authorList>
    </citation>
    <scope>NUCLEOTIDE SEQUENCE [LARGE SCALE GENOMIC DNA]</scope>
    <source>
        <strain evidence="9">W13939</strain>
    </source>
</reference>
<keyword evidence="2 5" id="KW-0479">Metal-binding</keyword>
<keyword evidence="7" id="KW-1133">Transmembrane helix</keyword>
<dbReference type="SUPFAM" id="SSF48264">
    <property type="entry name" value="Cytochrome P450"/>
    <property type="match status" value="1"/>
</dbReference>
<dbReference type="Gene3D" id="1.10.630.10">
    <property type="entry name" value="Cytochrome P450"/>
    <property type="match status" value="1"/>
</dbReference>
<dbReference type="InterPro" id="IPR050121">
    <property type="entry name" value="Cytochrome_P450_monoxygenase"/>
</dbReference>
<dbReference type="InterPro" id="IPR017972">
    <property type="entry name" value="Cyt_P450_CS"/>
</dbReference>
<dbReference type="OrthoDB" id="3945418at2759"/>
<sequence length="509" mass="56412">MALHSILASASQLSTAQLAGVFLFVPVLLTLATIFYRLGPLYPLSGTPGPLLPRLTGLPILYHAYIGDEAKWVHSLHERYGAIVRLAPNWVDFRDVRALHPIYHEKGGFAKASHYRNFDVDGHATIFSNTIHQERSLRAKAVIQMFSVANCKKNAHYFKASLSRFIEQCQRDKESGRVQMLDLARGMGIDAVTEYLFGISFDGLREYADASSKLDAKCDQPPRMSASAFVDAFTASSRLLYCSKWLYTLADRIDGFFFPNPELPSSAASLESFTRIVMANARTTIDSGNSKTSETSETFPVRLLRAGFSPAEVAAQCKDIMFAATDTLGMNISTACFMLAKFPETYQKLSAEIEAATIKSDDDIHQLPYLNAVVRETLRMSMTNPCEFPRQVGASGWAFDNVFYPPGTTVSCSATEMHFYSGIYEDAFAFKPERWLHATEIMQKALMSFGVGSRQCIAKGMSLWALNLVIYEVAKENILGGLKVSSEKIELLEGFSSRVVGGSIDLVRE</sequence>
<keyword evidence="6" id="KW-0503">Monooxygenase</keyword>
<dbReference type="InterPro" id="IPR002401">
    <property type="entry name" value="Cyt_P450_E_grp-I"/>
</dbReference>
<organism evidence="8 9">
    <name type="scientific">Talaromyces rugulosus</name>
    <name type="common">Penicillium rugulosum</name>
    <dbReference type="NCBI Taxonomy" id="121627"/>
    <lineage>
        <taxon>Eukaryota</taxon>
        <taxon>Fungi</taxon>
        <taxon>Dikarya</taxon>
        <taxon>Ascomycota</taxon>
        <taxon>Pezizomycotina</taxon>
        <taxon>Eurotiomycetes</taxon>
        <taxon>Eurotiomycetidae</taxon>
        <taxon>Eurotiales</taxon>
        <taxon>Trichocomaceae</taxon>
        <taxon>Talaromyces</taxon>
        <taxon>Talaromyces sect. Islandici</taxon>
    </lineage>
</organism>
<evidence type="ECO:0000256" key="6">
    <source>
        <dbReference type="RuleBase" id="RU000461"/>
    </source>
</evidence>
<dbReference type="Pfam" id="PF00067">
    <property type="entry name" value="p450"/>
    <property type="match status" value="1"/>
</dbReference>
<dbReference type="GO" id="GO:0004497">
    <property type="term" value="F:monooxygenase activity"/>
    <property type="evidence" value="ECO:0007669"/>
    <property type="project" value="UniProtKB-KW"/>
</dbReference>